<evidence type="ECO:0000256" key="1">
    <source>
        <dbReference type="SAM" id="MobiDB-lite"/>
    </source>
</evidence>
<dbReference type="EMBL" id="CAJNNV010008128">
    <property type="protein sequence ID" value="CAE8595799.1"/>
    <property type="molecule type" value="Genomic_DNA"/>
</dbReference>
<gene>
    <name evidence="2" type="ORF">PGLA1383_LOCUS14295</name>
</gene>
<protein>
    <submittedName>
        <fullName evidence="2">Uncharacterized protein</fullName>
    </submittedName>
</protein>
<name>A0A813EB11_POLGL</name>
<evidence type="ECO:0000313" key="3">
    <source>
        <dbReference type="Proteomes" id="UP000654075"/>
    </source>
</evidence>
<evidence type="ECO:0000313" key="2">
    <source>
        <dbReference type="EMBL" id="CAE8595799.1"/>
    </source>
</evidence>
<reference evidence="2" key="1">
    <citation type="submission" date="2021-02" db="EMBL/GenBank/DDBJ databases">
        <authorList>
            <person name="Dougan E. K."/>
            <person name="Rhodes N."/>
            <person name="Thang M."/>
            <person name="Chan C."/>
        </authorList>
    </citation>
    <scope>NUCLEOTIDE SEQUENCE</scope>
</reference>
<dbReference type="Proteomes" id="UP000654075">
    <property type="component" value="Unassembled WGS sequence"/>
</dbReference>
<dbReference type="AlphaFoldDB" id="A0A813EB11"/>
<feature type="region of interest" description="Disordered" evidence="1">
    <location>
        <begin position="31"/>
        <end position="140"/>
    </location>
</feature>
<accession>A0A813EB11</accession>
<feature type="compositionally biased region" description="Low complexity" evidence="1">
    <location>
        <begin position="45"/>
        <end position="59"/>
    </location>
</feature>
<sequence length="187" mass="20051">MPAPAPAVGGYPNLVGGGGSKALELLRASRDAAKAKRAEGVVTKGAIGPAGPPDGDFGACLRDLGKPCHPSGSAATLGSESSELREQLQDSQAREQALEQKLARAEAERHQLRQPSPTPSCPSTPAGEKEAAQQEKTRLTMEVLRVERLLEEEREMAEVQKKGLEERANRLDAERLELEAKLLDRAR</sequence>
<feature type="non-terminal residue" evidence="2">
    <location>
        <position position="1"/>
    </location>
</feature>
<organism evidence="2 3">
    <name type="scientific">Polarella glacialis</name>
    <name type="common">Dinoflagellate</name>
    <dbReference type="NCBI Taxonomy" id="89957"/>
    <lineage>
        <taxon>Eukaryota</taxon>
        <taxon>Sar</taxon>
        <taxon>Alveolata</taxon>
        <taxon>Dinophyceae</taxon>
        <taxon>Suessiales</taxon>
        <taxon>Suessiaceae</taxon>
        <taxon>Polarella</taxon>
    </lineage>
</organism>
<feature type="compositionally biased region" description="Basic and acidic residues" evidence="1">
    <location>
        <begin position="82"/>
        <end position="111"/>
    </location>
</feature>
<proteinExistence type="predicted"/>
<feature type="compositionally biased region" description="Basic and acidic residues" evidence="1">
    <location>
        <begin position="127"/>
        <end position="140"/>
    </location>
</feature>
<comment type="caution">
    <text evidence="2">The sequence shown here is derived from an EMBL/GenBank/DDBJ whole genome shotgun (WGS) entry which is preliminary data.</text>
</comment>
<keyword evidence="3" id="KW-1185">Reference proteome</keyword>